<dbReference type="GO" id="GO:0006865">
    <property type="term" value="P:amino acid transport"/>
    <property type="evidence" value="ECO:0007669"/>
    <property type="project" value="UniProtKB-KW"/>
</dbReference>
<accession>A0A974PTQ3</accession>
<proteinExistence type="inferred from homology"/>
<evidence type="ECO:0000256" key="1">
    <source>
        <dbReference type="ARBA" id="ARBA00010062"/>
    </source>
</evidence>
<dbReference type="Proteomes" id="UP000596427">
    <property type="component" value="Chromosome"/>
</dbReference>
<dbReference type="EMBL" id="CP063362">
    <property type="protein sequence ID" value="QRG09584.1"/>
    <property type="molecule type" value="Genomic_DNA"/>
</dbReference>
<evidence type="ECO:0000256" key="5">
    <source>
        <dbReference type="SAM" id="SignalP"/>
    </source>
</evidence>
<evidence type="ECO:0000256" key="2">
    <source>
        <dbReference type="ARBA" id="ARBA00022448"/>
    </source>
</evidence>
<keyword evidence="2" id="KW-0813">Transport</keyword>
<reference evidence="7 8" key="1">
    <citation type="submission" date="2020-10" db="EMBL/GenBank/DDBJ databases">
        <title>Degradation of 1,4-Dioxane by Xanthobacter sp. YN2, via a Novel Group-2 Soluble Di-Iron Monooxygenase.</title>
        <authorList>
            <person name="Ma F."/>
            <person name="Wang Y."/>
            <person name="Yang J."/>
            <person name="Guo H."/>
            <person name="Su D."/>
            <person name="Yu L."/>
        </authorList>
    </citation>
    <scope>NUCLEOTIDE SEQUENCE [LARGE SCALE GENOMIC DNA]</scope>
    <source>
        <strain evidence="7 8">YN2</strain>
    </source>
</reference>
<feature type="domain" description="Leucine-binding protein" evidence="6">
    <location>
        <begin position="27"/>
        <end position="369"/>
    </location>
</feature>
<dbReference type="Gene3D" id="3.40.50.2300">
    <property type="match status" value="2"/>
</dbReference>
<keyword evidence="3 5" id="KW-0732">Signal</keyword>
<dbReference type="InterPro" id="IPR000709">
    <property type="entry name" value="Leu_Ile_Val-bd"/>
</dbReference>
<feature type="chain" id="PRO_5037999321" evidence="5">
    <location>
        <begin position="23"/>
        <end position="391"/>
    </location>
</feature>
<evidence type="ECO:0000259" key="6">
    <source>
        <dbReference type="Pfam" id="PF13458"/>
    </source>
</evidence>
<organism evidence="7 8">
    <name type="scientific">Xanthobacter dioxanivorans</name>
    <dbReference type="NCBI Taxonomy" id="2528964"/>
    <lineage>
        <taxon>Bacteria</taxon>
        <taxon>Pseudomonadati</taxon>
        <taxon>Pseudomonadota</taxon>
        <taxon>Alphaproteobacteria</taxon>
        <taxon>Hyphomicrobiales</taxon>
        <taxon>Xanthobacteraceae</taxon>
        <taxon>Xanthobacter</taxon>
    </lineage>
</organism>
<evidence type="ECO:0000256" key="3">
    <source>
        <dbReference type="ARBA" id="ARBA00022729"/>
    </source>
</evidence>
<gene>
    <name evidence="7" type="ORF">EZH22_10465</name>
</gene>
<evidence type="ECO:0000313" key="8">
    <source>
        <dbReference type="Proteomes" id="UP000596427"/>
    </source>
</evidence>
<keyword evidence="4" id="KW-0029">Amino-acid transport</keyword>
<dbReference type="SUPFAM" id="SSF53822">
    <property type="entry name" value="Periplasmic binding protein-like I"/>
    <property type="match status" value="1"/>
</dbReference>
<comment type="similarity">
    <text evidence="1">Belongs to the leucine-binding protein family.</text>
</comment>
<dbReference type="InterPro" id="IPR028082">
    <property type="entry name" value="Peripla_BP_I"/>
</dbReference>
<evidence type="ECO:0000256" key="4">
    <source>
        <dbReference type="ARBA" id="ARBA00022970"/>
    </source>
</evidence>
<keyword evidence="8" id="KW-1185">Reference proteome</keyword>
<dbReference type="InterPro" id="IPR028081">
    <property type="entry name" value="Leu-bd"/>
</dbReference>
<dbReference type="Pfam" id="PF13458">
    <property type="entry name" value="Peripla_BP_6"/>
    <property type="match status" value="1"/>
</dbReference>
<evidence type="ECO:0000313" key="7">
    <source>
        <dbReference type="EMBL" id="QRG09584.1"/>
    </source>
</evidence>
<name>A0A974PTQ3_9HYPH</name>
<dbReference type="InterPro" id="IPR051010">
    <property type="entry name" value="BCAA_transport"/>
</dbReference>
<dbReference type="KEGG" id="xdi:EZH22_10465"/>
<dbReference type="PANTHER" id="PTHR30483">
    <property type="entry name" value="LEUCINE-SPECIFIC-BINDING PROTEIN"/>
    <property type="match status" value="1"/>
</dbReference>
<protein>
    <submittedName>
        <fullName evidence="7">ABC transporter substrate-binding protein</fullName>
    </submittedName>
</protein>
<sequence length="391" mass="40927">MSYKAALLGALAATALSGGALAQQPAPIKVGVVTPLSGTYTPIGQQVRWGLELAAKEINAAGGIAGRPVALVFEDEEANPSVAVQKAEKLFQVENVDFLTGTVNSGSTLAVAQLAERNKKLAATTVSFADSITADKCSPNMFRVNARAGQQSLALAAWLAKDKPKAKVFYLGPDYEMGRSTVAAFKASAEQTGAQTTGEVFAPLDSKDYTQYFGQIRAARPQVIYTSVAGNDTVRLLTQLQDFGLLGTVSVVGASGTVTSQNISAIGGAAEGFATGVGYSPQIDSPENKTFVAAFRGAYKADPDLYGADSYGLLFAYKAAVEKAGGTDTDKVRAALEGLTWNTPQGEKTIRAGDHQAMQPMYVVRIDKGKFDIVDKVAADAAIGPDTCTRF</sequence>
<dbReference type="PANTHER" id="PTHR30483:SF37">
    <property type="entry name" value="ABC TRANSPORTER SUBSTRATE-BINDING PROTEIN"/>
    <property type="match status" value="1"/>
</dbReference>
<feature type="signal peptide" evidence="5">
    <location>
        <begin position="1"/>
        <end position="22"/>
    </location>
</feature>
<dbReference type="PRINTS" id="PR00337">
    <property type="entry name" value="LEUILEVALBP"/>
</dbReference>
<dbReference type="CDD" id="cd19989">
    <property type="entry name" value="PBP1_SBP-like"/>
    <property type="match status" value="1"/>
</dbReference>
<dbReference type="AlphaFoldDB" id="A0A974PTQ3"/>